<sequence>MLYPIYVHKDGNSAYGAVFPDFPGCFTASDELQDLPRAAQEAVEAHFGSDNDPIPAPSAPDDWIDDPEYQGGFWLLVDIDLSRVRSRAVRLNISLPENLVRRIDHCARLRGQSRSAFLAKAAEREILEPARLPATIDQD</sequence>
<dbReference type="InterPro" id="IPR035069">
    <property type="entry name" value="TTHA1013/TTHA0281-like"/>
</dbReference>
<organism evidence="2 3">
    <name type="scientific">Paracandidimonas soli</name>
    <dbReference type="NCBI Taxonomy" id="1917182"/>
    <lineage>
        <taxon>Bacteria</taxon>
        <taxon>Pseudomonadati</taxon>
        <taxon>Pseudomonadota</taxon>
        <taxon>Betaproteobacteria</taxon>
        <taxon>Burkholderiales</taxon>
        <taxon>Alcaligenaceae</taxon>
        <taxon>Paracandidimonas</taxon>
    </lineage>
</organism>
<dbReference type="Gene3D" id="3.30.160.250">
    <property type="match status" value="1"/>
</dbReference>
<keyword evidence="3" id="KW-1185">Reference proteome</keyword>
<reference evidence="2 3" key="1">
    <citation type="submission" date="2019-03" db="EMBL/GenBank/DDBJ databases">
        <title>Genomic Encyclopedia of Type Strains, Phase IV (KMG-IV): sequencing the most valuable type-strain genomes for metagenomic binning, comparative biology and taxonomic classification.</title>
        <authorList>
            <person name="Goeker M."/>
        </authorList>
    </citation>
    <scope>NUCLEOTIDE SEQUENCE [LARGE SCALE GENOMIC DNA]</scope>
    <source>
        <strain evidence="2 3">DSM 100048</strain>
    </source>
</reference>
<gene>
    <name evidence="2" type="ORF">EV686_101650</name>
</gene>
<dbReference type="CDD" id="cd22231">
    <property type="entry name" value="RHH_NikR_HicB-like"/>
    <property type="match status" value="1"/>
</dbReference>
<dbReference type="SUPFAM" id="SSF143100">
    <property type="entry name" value="TTHA1013/TTHA0281-like"/>
    <property type="match status" value="1"/>
</dbReference>
<evidence type="ECO:0000313" key="2">
    <source>
        <dbReference type="EMBL" id="TCV03187.1"/>
    </source>
</evidence>
<proteinExistence type="predicted"/>
<dbReference type="Pfam" id="PF15919">
    <property type="entry name" value="HicB_lk_antitox"/>
    <property type="match status" value="1"/>
</dbReference>
<evidence type="ECO:0000259" key="1">
    <source>
        <dbReference type="Pfam" id="PF15919"/>
    </source>
</evidence>
<dbReference type="EMBL" id="SMBX01000001">
    <property type="protein sequence ID" value="TCV03187.1"/>
    <property type="molecule type" value="Genomic_DNA"/>
</dbReference>
<dbReference type="OrthoDB" id="9807959at2"/>
<feature type="domain" description="HicB-like antitoxin of toxin-antitoxin system" evidence="1">
    <location>
        <begin position="3"/>
        <end position="122"/>
    </location>
</feature>
<protein>
    <submittedName>
        <fullName evidence="2">Putative RNase H-like HicB family nuclease</fullName>
    </submittedName>
</protein>
<dbReference type="Proteomes" id="UP000294692">
    <property type="component" value="Unassembled WGS sequence"/>
</dbReference>
<comment type="caution">
    <text evidence="2">The sequence shown here is derived from an EMBL/GenBank/DDBJ whole genome shotgun (WGS) entry which is preliminary data.</text>
</comment>
<accession>A0A4R3VCY8</accession>
<name>A0A4R3VCY8_9BURK</name>
<dbReference type="RefSeq" id="WP_132473400.1">
    <property type="nucleotide sequence ID" value="NZ_JBHRVM010000001.1"/>
</dbReference>
<evidence type="ECO:0000313" key="3">
    <source>
        <dbReference type="Proteomes" id="UP000294692"/>
    </source>
</evidence>
<dbReference type="AlphaFoldDB" id="A0A4R3VCY8"/>
<dbReference type="InterPro" id="IPR031807">
    <property type="entry name" value="HicB-like"/>
</dbReference>